<sequence>MSIAASPKWTAVPQQGYQINSTAISADGSRCILGTSQEYDSGNFSVFCYNSDSNQPVWQDPIGDESYQGVYWVAISGNSQYAAAGGSVGEKDSSKGFLRAYDASNGTILLDESLDSRVNQVAMSDSGEVISAISGNFLNVYCLVSGRFQLTASHTFDTQYCQSGVMSADGRIMVVGTTRSYDGTEGAAGQVVMLEFANNSLSVKTSYDADVGIQRVAITSDGSWWGASRHDGQAMAFNSSVSIPSGTPVWTYAPDNLDLGVAYAFSIAKGTDGNVYAVCGANLYGKAYGCLYAVQSPANTTSATSPTLQWQYTLDYDPNPGLNMDSNATLVTATDGQPESGGKESAGNFYLFDRATGDLEWKFDTTLMNWPMAISANGNAIFGASDNGTAYYWDS</sequence>
<dbReference type="Gene3D" id="2.130.10.10">
    <property type="entry name" value="YVTN repeat-like/Quinoprotein amine dehydrogenase"/>
    <property type="match status" value="2"/>
</dbReference>
<name>A0A8J6IPH5_9ALTE</name>
<dbReference type="AlphaFoldDB" id="A0A8J6IPH5"/>
<gene>
    <name evidence="1" type="ORF">H8B19_06430</name>
</gene>
<reference evidence="1" key="1">
    <citation type="journal article" date="2018" name="Int. J. Syst. Evol. Microbiol.">
        <title>Neptunicella marina gen. nov., sp. nov., isolated from surface seawater.</title>
        <authorList>
            <person name="Liu X."/>
            <person name="Lai Q."/>
            <person name="Du Y."/>
            <person name="Zhang X."/>
            <person name="Liu Z."/>
            <person name="Sun F."/>
            <person name="Shao Z."/>
        </authorList>
    </citation>
    <scope>NUCLEOTIDE SEQUENCE</scope>
    <source>
        <strain evidence="1">S27-2</strain>
    </source>
</reference>
<keyword evidence="2" id="KW-1185">Reference proteome</keyword>
<organism evidence="1 2">
    <name type="scientific">Neptunicella marina</name>
    <dbReference type="NCBI Taxonomy" id="2125989"/>
    <lineage>
        <taxon>Bacteria</taxon>
        <taxon>Pseudomonadati</taxon>
        <taxon>Pseudomonadota</taxon>
        <taxon>Gammaproteobacteria</taxon>
        <taxon>Alteromonadales</taxon>
        <taxon>Alteromonadaceae</taxon>
        <taxon>Neptunicella</taxon>
    </lineage>
</organism>
<comment type="caution">
    <text evidence="1">The sequence shown here is derived from an EMBL/GenBank/DDBJ whole genome shotgun (WGS) entry which is preliminary data.</text>
</comment>
<dbReference type="EMBL" id="JACNEP010000004">
    <property type="protein sequence ID" value="MBC3765505.1"/>
    <property type="molecule type" value="Genomic_DNA"/>
</dbReference>
<protein>
    <submittedName>
        <fullName evidence="1">PQQ-like beta-propeller repeat protein</fullName>
    </submittedName>
</protein>
<dbReference type="InterPro" id="IPR015943">
    <property type="entry name" value="WD40/YVTN_repeat-like_dom_sf"/>
</dbReference>
<reference evidence="1" key="2">
    <citation type="submission" date="2020-08" db="EMBL/GenBank/DDBJ databases">
        <authorList>
            <person name="Lai Q."/>
        </authorList>
    </citation>
    <scope>NUCLEOTIDE SEQUENCE</scope>
    <source>
        <strain evidence="1">S27-2</strain>
    </source>
</reference>
<dbReference type="RefSeq" id="WP_186505980.1">
    <property type="nucleotide sequence ID" value="NZ_JACNEP010000004.1"/>
</dbReference>
<evidence type="ECO:0000313" key="1">
    <source>
        <dbReference type="EMBL" id="MBC3765505.1"/>
    </source>
</evidence>
<dbReference type="Proteomes" id="UP000601768">
    <property type="component" value="Unassembled WGS sequence"/>
</dbReference>
<dbReference type="SUPFAM" id="SSF69322">
    <property type="entry name" value="Tricorn protease domain 2"/>
    <property type="match status" value="1"/>
</dbReference>
<accession>A0A8J6IPH5</accession>
<evidence type="ECO:0000313" key="2">
    <source>
        <dbReference type="Proteomes" id="UP000601768"/>
    </source>
</evidence>
<proteinExistence type="predicted"/>